<dbReference type="RefSeq" id="WP_174496461.1">
    <property type="nucleotide sequence ID" value="NZ_CADDWK010000007.1"/>
</dbReference>
<feature type="transmembrane region" description="Helical" evidence="1">
    <location>
        <begin position="74"/>
        <end position="95"/>
    </location>
</feature>
<evidence type="ECO:0000313" key="3">
    <source>
        <dbReference type="Proteomes" id="UP000581688"/>
    </source>
</evidence>
<protein>
    <submittedName>
        <fullName evidence="2">Uncharacterized protein YggT (Ycf19 family)</fullName>
    </submittedName>
</protein>
<gene>
    <name evidence="2" type="ORF">HNQ94_000290</name>
</gene>
<accession>A0A841PST3</accession>
<keyword evidence="1" id="KW-0812">Transmembrane</keyword>
<dbReference type="AlphaFoldDB" id="A0A841PST3"/>
<dbReference type="Proteomes" id="UP000581688">
    <property type="component" value="Unassembled WGS sequence"/>
</dbReference>
<keyword evidence="1" id="KW-0472">Membrane</keyword>
<evidence type="ECO:0000256" key="1">
    <source>
        <dbReference type="SAM" id="Phobius"/>
    </source>
</evidence>
<name>A0A841PST3_9BACI</name>
<keyword evidence="1" id="KW-1133">Transmembrane helix</keyword>
<feature type="transmembrane region" description="Helical" evidence="1">
    <location>
        <begin position="6"/>
        <end position="27"/>
    </location>
</feature>
<proteinExistence type="predicted"/>
<comment type="caution">
    <text evidence="2">The sequence shown here is derived from an EMBL/GenBank/DDBJ whole genome shotgun (WGS) entry which is preliminary data.</text>
</comment>
<organism evidence="2 3">
    <name type="scientific">Salirhabdus euzebyi</name>
    <dbReference type="NCBI Taxonomy" id="394506"/>
    <lineage>
        <taxon>Bacteria</taxon>
        <taxon>Bacillati</taxon>
        <taxon>Bacillota</taxon>
        <taxon>Bacilli</taxon>
        <taxon>Bacillales</taxon>
        <taxon>Bacillaceae</taxon>
        <taxon>Salirhabdus</taxon>
    </lineage>
</organism>
<keyword evidence="3" id="KW-1185">Reference proteome</keyword>
<dbReference type="EMBL" id="JACHGH010000001">
    <property type="protein sequence ID" value="MBB6451869.1"/>
    <property type="molecule type" value="Genomic_DNA"/>
</dbReference>
<sequence>MKRNFFVSILQFALGAIQAILCLRFMFKIFSPVAESFLAQWLYLLSDPLIYPFDAAFPSSYISGMFFIEKATFIALIIYTLVGILVINFVNNLIYESQRKRSK</sequence>
<reference evidence="2 3" key="1">
    <citation type="submission" date="2020-08" db="EMBL/GenBank/DDBJ databases">
        <title>Genomic Encyclopedia of Type Strains, Phase IV (KMG-IV): sequencing the most valuable type-strain genomes for metagenomic binning, comparative biology and taxonomic classification.</title>
        <authorList>
            <person name="Goeker M."/>
        </authorList>
    </citation>
    <scope>NUCLEOTIDE SEQUENCE [LARGE SCALE GENOMIC DNA]</scope>
    <source>
        <strain evidence="2 3">DSM 19612</strain>
    </source>
</reference>
<evidence type="ECO:0000313" key="2">
    <source>
        <dbReference type="EMBL" id="MBB6451869.1"/>
    </source>
</evidence>